<gene>
    <name evidence="5" type="ORF">D4A39_07360</name>
</gene>
<dbReference type="Gene3D" id="1.10.10.60">
    <property type="entry name" value="Homeodomain-like"/>
    <property type="match status" value="1"/>
</dbReference>
<dbReference type="InterPro" id="IPR037923">
    <property type="entry name" value="HTH-like"/>
</dbReference>
<name>A0A418Y0H9_9GAMM</name>
<keyword evidence="6" id="KW-1185">Reference proteome</keyword>
<dbReference type="PROSITE" id="PS01124">
    <property type="entry name" value="HTH_ARAC_FAMILY_2"/>
    <property type="match status" value="1"/>
</dbReference>
<dbReference type="InterPro" id="IPR050204">
    <property type="entry name" value="AraC_XylS_family_regulators"/>
</dbReference>
<evidence type="ECO:0000313" key="5">
    <source>
        <dbReference type="EMBL" id="RJG18798.1"/>
    </source>
</evidence>
<dbReference type="GO" id="GO:0003700">
    <property type="term" value="F:DNA-binding transcription factor activity"/>
    <property type="evidence" value="ECO:0007669"/>
    <property type="project" value="InterPro"/>
</dbReference>
<dbReference type="AlphaFoldDB" id="A0A418Y0H9"/>
<feature type="domain" description="HTH araC/xylS-type" evidence="4">
    <location>
        <begin position="155"/>
        <end position="240"/>
    </location>
</feature>
<proteinExistence type="predicted"/>
<dbReference type="SUPFAM" id="SSF46689">
    <property type="entry name" value="Homeodomain-like"/>
    <property type="match status" value="2"/>
</dbReference>
<dbReference type="InterPro" id="IPR018060">
    <property type="entry name" value="HTH_AraC"/>
</dbReference>
<protein>
    <submittedName>
        <fullName evidence="5">AraC family transcriptional regulator</fullName>
    </submittedName>
</protein>
<organism evidence="5 6">
    <name type="scientific">Alcanivorax profundi</name>
    <dbReference type="NCBI Taxonomy" id="2338368"/>
    <lineage>
        <taxon>Bacteria</taxon>
        <taxon>Pseudomonadati</taxon>
        <taxon>Pseudomonadota</taxon>
        <taxon>Gammaproteobacteria</taxon>
        <taxon>Oceanospirillales</taxon>
        <taxon>Alcanivoracaceae</taxon>
        <taxon>Alcanivorax</taxon>
    </lineage>
</organism>
<dbReference type="Pfam" id="PF12833">
    <property type="entry name" value="HTH_18"/>
    <property type="match status" value="1"/>
</dbReference>
<dbReference type="InterPro" id="IPR009057">
    <property type="entry name" value="Homeodomain-like_sf"/>
</dbReference>
<sequence>MSTLSPVSDPRLLSPLYVWRGGWLAVLSNMANQPHRHVAASLLVGLQGPLNVTVDGRRLDQQIVLVPPEQTQTLHSEGPVAVIHLDPDEPAWRGLSAGMGGHLQQILLTALPPLAEAQAHPDSVIRLLAAIRDTATIHPLDPRVASACRVLREHEEVDLEQLAEQANLSASRFRRLFSEQLGVTFKRFVLHLKSQRALALWESGMTLTELAVAAGFYDQPHLNRTLRAMFDALPSRYARGQPVQVVPLSVPEGISQTRPS</sequence>
<dbReference type="PANTHER" id="PTHR46796">
    <property type="entry name" value="HTH-TYPE TRANSCRIPTIONAL ACTIVATOR RHAS-RELATED"/>
    <property type="match status" value="1"/>
</dbReference>
<keyword evidence="1" id="KW-0805">Transcription regulation</keyword>
<reference evidence="5 6" key="1">
    <citation type="submission" date="2018-09" db="EMBL/GenBank/DDBJ databases">
        <title>Alcanivorax profundi sp. nov., isolated from 1000 m-depth seawater of the Mariana Trench.</title>
        <authorList>
            <person name="Liu J."/>
        </authorList>
    </citation>
    <scope>NUCLEOTIDE SEQUENCE [LARGE SCALE GENOMIC DNA]</scope>
    <source>
        <strain evidence="5 6">MTEO17</strain>
    </source>
</reference>
<dbReference type="OrthoDB" id="9809338at2"/>
<dbReference type="EMBL" id="QYYA01000002">
    <property type="protein sequence ID" value="RJG18798.1"/>
    <property type="molecule type" value="Genomic_DNA"/>
</dbReference>
<accession>A0A418Y0H9</accession>
<dbReference type="SMART" id="SM00342">
    <property type="entry name" value="HTH_ARAC"/>
    <property type="match status" value="1"/>
</dbReference>
<evidence type="ECO:0000256" key="3">
    <source>
        <dbReference type="ARBA" id="ARBA00023163"/>
    </source>
</evidence>
<dbReference type="GO" id="GO:0043565">
    <property type="term" value="F:sequence-specific DNA binding"/>
    <property type="evidence" value="ECO:0007669"/>
    <property type="project" value="InterPro"/>
</dbReference>
<evidence type="ECO:0000256" key="2">
    <source>
        <dbReference type="ARBA" id="ARBA00023125"/>
    </source>
</evidence>
<comment type="caution">
    <text evidence="5">The sequence shown here is derived from an EMBL/GenBank/DDBJ whole genome shotgun (WGS) entry which is preliminary data.</text>
</comment>
<dbReference type="Proteomes" id="UP000283734">
    <property type="component" value="Unassembled WGS sequence"/>
</dbReference>
<evidence type="ECO:0000313" key="6">
    <source>
        <dbReference type="Proteomes" id="UP000283734"/>
    </source>
</evidence>
<keyword evidence="2" id="KW-0238">DNA-binding</keyword>
<keyword evidence="3" id="KW-0804">Transcription</keyword>
<dbReference type="SUPFAM" id="SSF51215">
    <property type="entry name" value="Regulatory protein AraC"/>
    <property type="match status" value="1"/>
</dbReference>
<evidence type="ECO:0000256" key="1">
    <source>
        <dbReference type="ARBA" id="ARBA00023015"/>
    </source>
</evidence>
<evidence type="ECO:0000259" key="4">
    <source>
        <dbReference type="PROSITE" id="PS01124"/>
    </source>
</evidence>